<evidence type="ECO:0000313" key="2">
    <source>
        <dbReference type="Proteomes" id="UP000270834"/>
    </source>
</evidence>
<organism evidence="1 2">
    <name type="scientific">Pseudomonas aeruginosa</name>
    <dbReference type="NCBI Taxonomy" id="287"/>
    <lineage>
        <taxon>Bacteria</taxon>
        <taxon>Pseudomonadati</taxon>
        <taxon>Pseudomonadota</taxon>
        <taxon>Gammaproteobacteria</taxon>
        <taxon>Pseudomonadales</taxon>
        <taxon>Pseudomonadaceae</taxon>
        <taxon>Pseudomonas</taxon>
    </lineage>
</organism>
<accession>A0A2K4XU92</accession>
<gene>
    <name evidence="1" type="ORF">ALP65_02969</name>
</gene>
<proteinExistence type="predicted"/>
<sequence length="42" mass="4607">MFTAFAFRGRQPYTVRRNTAQGATLRPKLANRPDAPVSAGKS</sequence>
<dbReference type="Proteomes" id="UP000270834">
    <property type="component" value="Unassembled WGS sequence"/>
</dbReference>
<name>A0A2K4XU92_PSEAI</name>
<comment type="caution">
    <text evidence="1">The sequence shown here is derived from an EMBL/GenBank/DDBJ whole genome shotgun (WGS) entry which is preliminary data.</text>
</comment>
<evidence type="ECO:0000313" key="1">
    <source>
        <dbReference type="EMBL" id="RMS48780.1"/>
    </source>
</evidence>
<reference evidence="1 2" key="1">
    <citation type="submission" date="2018-08" db="EMBL/GenBank/DDBJ databases">
        <title>Recombination of ecologically and evolutionarily significant loci maintains genetic cohesion in the Pseudomonas syringae species complex.</title>
        <authorList>
            <person name="Dillon M."/>
            <person name="Thakur S."/>
            <person name="Almeida R.N.D."/>
            <person name="Weir B.S."/>
            <person name="Guttman D.S."/>
        </authorList>
    </citation>
    <scope>NUCLEOTIDE SEQUENCE [LARGE SCALE GENOMIC DNA]</scope>
    <source>
        <strain evidence="1 2">ICMP 7846</strain>
    </source>
</reference>
<protein>
    <submittedName>
        <fullName evidence="1">Uncharacterized protein</fullName>
    </submittedName>
</protein>
<dbReference type="EMBL" id="RBSQ01001037">
    <property type="protein sequence ID" value="RMS48780.1"/>
    <property type="molecule type" value="Genomic_DNA"/>
</dbReference>
<dbReference type="AlphaFoldDB" id="A0A2K4XU92"/>